<sequence length="74" mass="7726">MELFTMPAARSNVGSYRNGSQLDALRAAVTAAVKASSGWAAAGTATETVVTNDAKPIMAVETEVLLRAVRRDTS</sequence>
<evidence type="ECO:0000313" key="1">
    <source>
        <dbReference type="EMBL" id="BBY73177.1"/>
    </source>
</evidence>
<name>A0A7I7TVB9_MYCPF</name>
<organism evidence="1 2">
    <name type="scientific">Mycolicibacterium parafortuitum</name>
    <name type="common">Mycobacterium parafortuitum</name>
    <dbReference type="NCBI Taxonomy" id="39692"/>
    <lineage>
        <taxon>Bacteria</taxon>
        <taxon>Bacillati</taxon>
        <taxon>Actinomycetota</taxon>
        <taxon>Actinomycetes</taxon>
        <taxon>Mycobacteriales</taxon>
        <taxon>Mycobacteriaceae</taxon>
        <taxon>Mycolicibacterium</taxon>
    </lineage>
</organism>
<proteinExistence type="predicted"/>
<dbReference type="Proteomes" id="UP000466554">
    <property type="component" value="Chromosome"/>
</dbReference>
<dbReference type="EMBL" id="AP022598">
    <property type="protein sequence ID" value="BBY73177.1"/>
    <property type="molecule type" value="Genomic_DNA"/>
</dbReference>
<accession>A0A7I7TVB9</accession>
<evidence type="ECO:0000313" key="2">
    <source>
        <dbReference type="Proteomes" id="UP000466554"/>
    </source>
</evidence>
<dbReference type="AlphaFoldDB" id="A0A7I7TVB9"/>
<gene>
    <name evidence="1" type="ORF">MPRF_00760</name>
</gene>
<reference evidence="1 2" key="1">
    <citation type="journal article" date="2019" name="Emerg. Microbes Infect.">
        <title>Comprehensive subspecies identification of 175 nontuberculous mycobacteria species based on 7547 genomic profiles.</title>
        <authorList>
            <person name="Matsumoto Y."/>
            <person name="Kinjo T."/>
            <person name="Motooka D."/>
            <person name="Nabeya D."/>
            <person name="Jung N."/>
            <person name="Uechi K."/>
            <person name="Horii T."/>
            <person name="Iida T."/>
            <person name="Fujita J."/>
            <person name="Nakamura S."/>
        </authorList>
    </citation>
    <scope>NUCLEOTIDE SEQUENCE [LARGE SCALE GENOMIC DNA]</scope>
    <source>
        <strain evidence="1 2">JCM 6367</strain>
    </source>
</reference>
<protein>
    <submittedName>
        <fullName evidence="1">Uncharacterized protein</fullName>
    </submittedName>
</protein>